<gene>
    <name evidence="9" type="ORF">D0Z08_00080</name>
</gene>
<keyword evidence="3" id="KW-1003">Cell membrane</keyword>
<organism evidence="9 10">
    <name type="scientific">Nocardioides immobilis</name>
    <dbReference type="NCBI Taxonomy" id="2049295"/>
    <lineage>
        <taxon>Bacteria</taxon>
        <taxon>Bacillati</taxon>
        <taxon>Actinomycetota</taxon>
        <taxon>Actinomycetes</taxon>
        <taxon>Propionibacteriales</taxon>
        <taxon>Nocardioidaceae</taxon>
        <taxon>Nocardioides</taxon>
    </lineage>
</organism>
<dbReference type="InterPro" id="IPR035906">
    <property type="entry name" value="MetI-like_sf"/>
</dbReference>
<comment type="similarity">
    <text evidence="7">Belongs to the binding-protein-dependent transport system permease family.</text>
</comment>
<reference evidence="9 10" key="1">
    <citation type="submission" date="2018-09" db="EMBL/GenBank/DDBJ databases">
        <title>Genome sequencing of Nocardioides immobilis CCTCC AB 2017083 for comparison to Nocardioides silvaticus.</title>
        <authorList>
            <person name="Li C."/>
            <person name="Wang G."/>
        </authorList>
    </citation>
    <scope>NUCLEOTIDE SEQUENCE [LARGE SCALE GENOMIC DNA]</scope>
    <source>
        <strain evidence="9 10">CCTCC AB 2017083</strain>
    </source>
</reference>
<name>A0A417Y9H0_9ACTN</name>
<evidence type="ECO:0000256" key="2">
    <source>
        <dbReference type="ARBA" id="ARBA00022448"/>
    </source>
</evidence>
<evidence type="ECO:0000256" key="6">
    <source>
        <dbReference type="ARBA" id="ARBA00023136"/>
    </source>
</evidence>
<evidence type="ECO:0000256" key="5">
    <source>
        <dbReference type="ARBA" id="ARBA00022989"/>
    </source>
</evidence>
<keyword evidence="2 7" id="KW-0813">Transport</keyword>
<feature type="transmembrane region" description="Helical" evidence="7">
    <location>
        <begin position="130"/>
        <end position="150"/>
    </location>
</feature>
<evidence type="ECO:0000313" key="10">
    <source>
        <dbReference type="Proteomes" id="UP000283644"/>
    </source>
</evidence>
<feature type="transmembrane region" description="Helical" evidence="7">
    <location>
        <begin position="199"/>
        <end position="232"/>
    </location>
</feature>
<dbReference type="Gene3D" id="1.10.3720.10">
    <property type="entry name" value="MetI-like"/>
    <property type="match status" value="1"/>
</dbReference>
<keyword evidence="10" id="KW-1185">Reference proteome</keyword>
<evidence type="ECO:0000256" key="4">
    <source>
        <dbReference type="ARBA" id="ARBA00022692"/>
    </source>
</evidence>
<protein>
    <submittedName>
        <fullName evidence="9">ABC transporter permease</fullName>
    </submittedName>
</protein>
<keyword evidence="6 7" id="KW-0472">Membrane</keyword>
<keyword evidence="4 7" id="KW-0812">Transmembrane</keyword>
<dbReference type="PROSITE" id="PS50928">
    <property type="entry name" value="ABC_TM1"/>
    <property type="match status" value="1"/>
</dbReference>
<dbReference type="Proteomes" id="UP000283644">
    <property type="component" value="Unassembled WGS sequence"/>
</dbReference>
<evidence type="ECO:0000256" key="7">
    <source>
        <dbReference type="RuleBase" id="RU363032"/>
    </source>
</evidence>
<comment type="caution">
    <text evidence="9">The sequence shown here is derived from an EMBL/GenBank/DDBJ whole genome shotgun (WGS) entry which is preliminary data.</text>
</comment>
<evidence type="ECO:0000259" key="8">
    <source>
        <dbReference type="PROSITE" id="PS50928"/>
    </source>
</evidence>
<feature type="transmembrane region" description="Helical" evidence="7">
    <location>
        <begin position="252"/>
        <end position="273"/>
    </location>
</feature>
<dbReference type="OrthoDB" id="7274389at2"/>
<dbReference type="PANTHER" id="PTHR30151:SF25">
    <property type="entry name" value="TAURINE TRANSPORT SYSTEM PERMEASE PROTEIN TAUC"/>
    <property type="match status" value="1"/>
</dbReference>
<proteinExistence type="inferred from homology"/>
<dbReference type="CDD" id="cd06261">
    <property type="entry name" value="TM_PBP2"/>
    <property type="match status" value="1"/>
</dbReference>
<accession>A0A417Y9H0</accession>
<dbReference type="SUPFAM" id="SSF161098">
    <property type="entry name" value="MetI-like"/>
    <property type="match status" value="1"/>
</dbReference>
<feature type="transmembrane region" description="Helical" evidence="7">
    <location>
        <begin position="156"/>
        <end position="178"/>
    </location>
</feature>
<keyword evidence="5 7" id="KW-1133">Transmembrane helix</keyword>
<evidence type="ECO:0000256" key="1">
    <source>
        <dbReference type="ARBA" id="ARBA00004651"/>
    </source>
</evidence>
<dbReference type="Pfam" id="PF00528">
    <property type="entry name" value="BPD_transp_1"/>
    <property type="match status" value="1"/>
</dbReference>
<sequence>MSLAVQPRTPAQTQPQPDGLEAALRREARRVRRLNTRDIALAVCTPLALLVAWEVMGRTGSVDVRIFPPPTQLASDGVDLVQSGRLQEAFEATVVRLLIGYATGAVGGIAVGMAMGLIRPIRAALDPLFSALYSLPKIAILPILLLIFGFTETPRILLITFGVFFIMQINTLSGLRHVDARLMEAASAYRARGWRKFRFVLFPATLPAIFTGLRVSAGMAVIIVTSVEFVAADNGLGFLIWNSWQIFQPGTMYVAMATVAALGAGLTGLIVWAERVALPWRNDRNPLRLRMLLSGAAGTRSRNASRTKQAQ</sequence>
<dbReference type="GO" id="GO:0005886">
    <property type="term" value="C:plasma membrane"/>
    <property type="evidence" value="ECO:0007669"/>
    <property type="project" value="UniProtKB-SubCell"/>
</dbReference>
<dbReference type="GO" id="GO:0055085">
    <property type="term" value="P:transmembrane transport"/>
    <property type="evidence" value="ECO:0007669"/>
    <property type="project" value="InterPro"/>
</dbReference>
<feature type="transmembrane region" description="Helical" evidence="7">
    <location>
        <begin position="39"/>
        <end position="56"/>
    </location>
</feature>
<feature type="transmembrane region" description="Helical" evidence="7">
    <location>
        <begin position="98"/>
        <end position="118"/>
    </location>
</feature>
<dbReference type="EMBL" id="QXGH01000001">
    <property type="protein sequence ID" value="RHW29166.1"/>
    <property type="molecule type" value="Genomic_DNA"/>
</dbReference>
<feature type="domain" description="ABC transmembrane type-1" evidence="8">
    <location>
        <begin position="90"/>
        <end position="271"/>
    </location>
</feature>
<dbReference type="PANTHER" id="PTHR30151">
    <property type="entry name" value="ALKANE SULFONATE ABC TRANSPORTER-RELATED, MEMBRANE SUBUNIT"/>
    <property type="match status" value="1"/>
</dbReference>
<comment type="subcellular location">
    <subcellularLocation>
        <location evidence="1 7">Cell membrane</location>
        <topology evidence="1 7">Multi-pass membrane protein</topology>
    </subcellularLocation>
</comment>
<evidence type="ECO:0000313" key="9">
    <source>
        <dbReference type="EMBL" id="RHW29166.1"/>
    </source>
</evidence>
<dbReference type="GO" id="GO:0010438">
    <property type="term" value="P:cellular response to sulfur starvation"/>
    <property type="evidence" value="ECO:0007669"/>
    <property type="project" value="TreeGrafter"/>
</dbReference>
<dbReference type="InterPro" id="IPR000515">
    <property type="entry name" value="MetI-like"/>
</dbReference>
<evidence type="ECO:0000256" key="3">
    <source>
        <dbReference type="ARBA" id="ARBA00022475"/>
    </source>
</evidence>
<dbReference type="AlphaFoldDB" id="A0A417Y9H0"/>